<protein>
    <submittedName>
        <fullName evidence="2">Uncharacterized protein</fullName>
    </submittedName>
</protein>
<evidence type="ECO:0000313" key="3">
    <source>
        <dbReference type="Proteomes" id="UP000305067"/>
    </source>
</evidence>
<feature type="transmembrane region" description="Helical" evidence="1">
    <location>
        <begin position="275"/>
        <end position="299"/>
    </location>
</feature>
<reference evidence="2 3" key="1">
    <citation type="journal article" date="2019" name="Nat. Ecol. Evol.">
        <title>Megaphylogeny resolves global patterns of mushroom evolution.</title>
        <authorList>
            <person name="Varga T."/>
            <person name="Krizsan K."/>
            <person name="Foldi C."/>
            <person name="Dima B."/>
            <person name="Sanchez-Garcia M."/>
            <person name="Sanchez-Ramirez S."/>
            <person name="Szollosi G.J."/>
            <person name="Szarkandi J.G."/>
            <person name="Papp V."/>
            <person name="Albert L."/>
            <person name="Andreopoulos W."/>
            <person name="Angelini C."/>
            <person name="Antonin V."/>
            <person name="Barry K.W."/>
            <person name="Bougher N.L."/>
            <person name="Buchanan P."/>
            <person name="Buyck B."/>
            <person name="Bense V."/>
            <person name="Catcheside P."/>
            <person name="Chovatia M."/>
            <person name="Cooper J."/>
            <person name="Damon W."/>
            <person name="Desjardin D."/>
            <person name="Finy P."/>
            <person name="Geml J."/>
            <person name="Haridas S."/>
            <person name="Hughes K."/>
            <person name="Justo A."/>
            <person name="Karasinski D."/>
            <person name="Kautmanova I."/>
            <person name="Kiss B."/>
            <person name="Kocsube S."/>
            <person name="Kotiranta H."/>
            <person name="LaButti K.M."/>
            <person name="Lechner B.E."/>
            <person name="Liimatainen K."/>
            <person name="Lipzen A."/>
            <person name="Lukacs Z."/>
            <person name="Mihaltcheva S."/>
            <person name="Morgado L.N."/>
            <person name="Niskanen T."/>
            <person name="Noordeloos M.E."/>
            <person name="Ohm R.A."/>
            <person name="Ortiz-Santana B."/>
            <person name="Ovrebo C."/>
            <person name="Racz N."/>
            <person name="Riley R."/>
            <person name="Savchenko A."/>
            <person name="Shiryaev A."/>
            <person name="Soop K."/>
            <person name="Spirin V."/>
            <person name="Szebenyi C."/>
            <person name="Tomsovsky M."/>
            <person name="Tulloss R.E."/>
            <person name="Uehling J."/>
            <person name="Grigoriev I.V."/>
            <person name="Vagvolgyi C."/>
            <person name="Papp T."/>
            <person name="Martin F.M."/>
            <person name="Miettinen O."/>
            <person name="Hibbett D.S."/>
            <person name="Nagy L.G."/>
        </authorList>
    </citation>
    <scope>NUCLEOTIDE SEQUENCE [LARGE SCALE GENOMIC DNA]</scope>
    <source>
        <strain evidence="2 3">CBS 309.79</strain>
    </source>
</reference>
<proteinExistence type="predicted"/>
<keyword evidence="1" id="KW-1133">Transmembrane helix</keyword>
<organism evidence="2 3">
    <name type="scientific">Pterulicium gracile</name>
    <dbReference type="NCBI Taxonomy" id="1884261"/>
    <lineage>
        <taxon>Eukaryota</taxon>
        <taxon>Fungi</taxon>
        <taxon>Dikarya</taxon>
        <taxon>Basidiomycota</taxon>
        <taxon>Agaricomycotina</taxon>
        <taxon>Agaricomycetes</taxon>
        <taxon>Agaricomycetidae</taxon>
        <taxon>Agaricales</taxon>
        <taxon>Pleurotineae</taxon>
        <taxon>Pterulaceae</taxon>
        <taxon>Pterulicium</taxon>
    </lineage>
</organism>
<keyword evidence="1" id="KW-0472">Membrane</keyword>
<keyword evidence="1" id="KW-0812">Transmembrane</keyword>
<gene>
    <name evidence="2" type="ORF">BDV98DRAFT_587326</name>
</gene>
<accession>A0A5C3PZY8</accession>
<feature type="non-terminal residue" evidence="2">
    <location>
        <position position="1"/>
    </location>
</feature>
<dbReference type="Proteomes" id="UP000305067">
    <property type="component" value="Unassembled WGS sequence"/>
</dbReference>
<name>A0A5C3PZY8_9AGAR</name>
<dbReference type="AlphaFoldDB" id="A0A5C3PZY8"/>
<dbReference type="EMBL" id="ML178942">
    <property type="protein sequence ID" value="TFK95121.1"/>
    <property type="molecule type" value="Genomic_DNA"/>
</dbReference>
<keyword evidence="3" id="KW-1185">Reference proteome</keyword>
<evidence type="ECO:0000256" key="1">
    <source>
        <dbReference type="SAM" id="Phobius"/>
    </source>
</evidence>
<evidence type="ECO:0000313" key="2">
    <source>
        <dbReference type="EMBL" id="TFK95121.1"/>
    </source>
</evidence>
<sequence>LTRTSAGTGVSVIGSAACDIKPASDADIDPLSFFAYLDSTSPDIDEARKRITTEALQPSRVLYEIFHLERRNTSRASVITWHDFSPCTRNSNITFLLEYALVSLHPTEPFNTDVKLSLIGLPDNNAFVMSRGNWQEGRDVLQPLAPMHASLEISLRFTVFASSMTVHFYVLTGSMSVRVNGKARSEDNIHTDDTVLEDTVISLNLSTEWAGTPHVVHLAFEGEISFKSITYKPTFASMEELNAKIMEWNSTFLGISPARTLVAREANPFPGPQNLVGPLIGGIIGLCTLVGVIILALYVHRRRNRLCQQSILDTILSDPNNSQELSVQAAADPEQPVPFSIMYYRALDSSAALQPSLDWRHFHANTTSPNWKSYDDSISPDAAVPHPAPPTGTTVVSYLFEPALPEQDNTTRWKLHLRIFLVENDHARPGLSDQPASRERGKEMVVQKKEGVALRPYASPPTPGRTEQNGYTIVHRMRIFQS</sequence>